<evidence type="ECO:0000313" key="9">
    <source>
        <dbReference type="Proteomes" id="UP001501169"/>
    </source>
</evidence>
<dbReference type="Pfam" id="PF25919">
    <property type="entry name" value="BSH_CusB"/>
    <property type="match status" value="1"/>
</dbReference>
<dbReference type="Pfam" id="PF25975">
    <property type="entry name" value="CzcB_C"/>
    <property type="match status" value="1"/>
</dbReference>
<dbReference type="Proteomes" id="UP001501169">
    <property type="component" value="Unassembled WGS sequence"/>
</dbReference>
<dbReference type="InterPro" id="IPR045800">
    <property type="entry name" value="HMBD"/>
</dbReference>
<dbReference type="InterPro" id="IPR058792">
    <property type="entry name" value="Beta-barrel_RND_2"/>
</dbReference>
<dbReference type="InterPro" id="IPR006143">
    <property type="entry name" value="RND_pump_MFP"/>
</dbReference>
<evidence type="ECO:0000259" key="4">
    <source>
        <dbReference type="Pfam" id="PF25869"/>
    </source>
</evidence>
<dbReference type="Pfam" id="PF19335">
    <property type="entry name" value="HMBD"/>
    <property type="match status" value="1"/>
</dbReference>
<dbReference type="Gene3D" id="2.40.50.100">
    <property type="match status" value="1"/>
</dbReference>
<dbReference type="Gene3D" id="2.40.30.170">
    <property type="match status" value="1"/>
</dbReference>
<gene>
    <name evidence="8" type="ORF">GCM10009098_18170</name>
</gene>
<feature type="domain" description="Heavy metal binding" evidence="3">
    <location>
        <begin position="66"/>
        <end position="92"/>
    </location>
</feature>
<sequence length="426" mass="47062">MRAHYFAWLLSVSAIGLSAQQHDSHQHDTHPDTAQDIESTKLAPKQSAVTQSAITESVLPQTVQLYSCPMHPHIQQHEPGNCPICGMTLVAKSAPMNAQVQVNGAMQQALAIRTATAESRTLWRFIETFAQVQYPEDAIHHSHIRAEGWIEQLYVRSLGQRVQAGEKLFSYYAPDLLVAQDDYLQALSVSQQNGSRSANLLQRAETRLRLLGLTDKDIKQLQQSRQSQYQITVYAHQDGVVTMLNVRDGMYIRPGDTLMEITSLQQVWLTADVPEAQQSWLRQGMAAEVDIPSQHISGIETRVDFIYPALDAQSRTSKVRMTLDNPQQQLQPNMLLPVRLYGGELKDVLAVPRDAVLLSGTGSRVIVQEGDNFSVRKITTGNSAQGYVQVLSGLAAGEQVVVSGQFLLDAEAGLSQLPVSTAAHQH</sequence>
<feature type="domain" description="CusB-like beta-barrel" evidence="6">
    <location>
        <begin position="266"/>
        <end position="341"/>
    </location>
</feature>
<evidence type="ECO:0000259" key="7">
    <source>
        <dbReference type="Pfam" id="PF25975"/>
    </source>
</evidence>
<dbReference type="InterPro" id="IPR051909">
    <property type="entry name" value="MFP_Cation_Efflux"/>
</dbReference>
<dbReference type="RefSeq" id="WP_226767303.1">
    <property type="nucleotide sequence ID" value="NZ_BAAAEO010000003.1"/>
</dbReference>
<evidence type="ECO:0000256" key="2">
    <source>
        <dbReference type="ARBA" id="ARBA00022448"/>
    </source>
</evidence>
<evidence type="ECO:0000313" key="8">
    <source>
        <dbReference type="EMBL" id="GAA0550900.1"/>
    </source>
</evidence>
<evidence type="ECO:0000259" key="3">
    <source>
        <dbReference type="Pfam" id="PF19335"/>
    </source>
</evidence>
<evidence type="ECO:0000256" key="1">
    <source>
        <dbReference type="ARBA" id="ARBA00009477"/>
    </source>
</evidence>
<comment type="caution">
    <text evidence="8">The sequence shown here is derived from an EMBL/GenBank/DDBJ whole genome shotgun (WGS) entry which is preliminary data.</text>
</comment>
<dbReference type="InterPro" id="IPR058649">
    <property type="entry name" value="CzcB_C"/>
</dbReference>
<dbReference type="Gene3D" id="6.10.140.730">
    <property type="match status" value="1"/>
</dbReference>
<feature type="domain" description="CusB-like barrel-sandwich hybrid" evidence="5">
    <location>
        <begin position="143"/>
        <end position="261"/>
    </location>
</feature>
<proteinExistence type="inferred from homology"/>
<dbReference type="PANTHER" id="PTHR30097">
    <property type="entry name" value="CATION EFFLUX SYSTEM PROTEIN CUSB"/>
    <property type="match status" value="1"/>
</dbReference>
<dbReference type="InterPro" id="IPR058790">
    <property type="entry name" value="BSH_CusB"/>
</dbReference>
<feature type="domain" description="CzcB-like C-terminal circularly permuted SH3-like" evidence="7">
    <location>
        <begin position="349"/>
        <end position="408"/>
    </location>
</feature>
<keyword evidence="9" id="KW-1185">Reference proteome</keyword>
<reference evidence="8 9" key="1">
    <citation type="journal article" date="2019" name="Int. J. Syst. Evol. Microbiol.">
        <title>The Global Catalogue of Microorganisms (GCM) 10K type strain sequencing project: providing services to taxonomists for standard genome sequencing and annotation.</title>
        <authorList>
            <consortium name="The Broad Institute Genomics Platform"/>
            <consortium name="The Broad Institute Genome Sequencing Center for Infectious Disease"/>
            <person name="Wu L."/>
            <person name="Ma J."/>
        </authorList>
    </citation>
    <scope>NUCLEOTIDE SEQUENCE [LARGE SCALE GENOMIC DNA]</scope>
    <source>
        <strain evidence="8 9">JCM 14331</strain>
    </source>
</reference>
<organism evidence="8 9">
    <name type="scientific">Rheinheimera aquimaris</name>
    <dbReference type="NCBI Taxonomy" id="412437"/>
    <lineage>
        <taxon>Bacteria</taxon>
        <taxon>Pseudomonadati</taxon>
        <taxon>Pseudomonadota</taxon>
        <taxon>Gammaproteobacteria</taxon>
        <taxon>Chromatiales</taxon>
        <taxon>Chromatiaceae</taxon>
        <taxon>Rheinheimera</taxon>
    </lineage>
</organism>
<dbReference type="Pfam" id="PF25869">
    <property type="entry name" value="3HB_CusB"/>
    <property type="match status" value="1"/>
</dbReference>
<dbReference type="SUPFAM" id="SSF111369">
    <property type="entry name" value="HlyD-like secretion proteins"/>
    <property type="match status" value="1"/>
</dbReference>
<accession>A0ABN1DSC4</accession>
<dbReference type="EMBL" id="BAAAEO010000003">
    <property type="protein sequence ID" value="GAA0550900.1"/>
    <property type="molecule type" value="Genomic_DNA"/>
</dbReference>
<keyword evidence="2" id="KW-0813">Transport</keyword>
<protein>
    <submittedName>
        <fullName evidence="8">Efflux RND transporter periplasmic adaptor subunit</fullName>
    </submittedName>
</protein>
<dbReference type="Gene3D" id="2.40.420.20">
    <property type="match status" value="1"/>
</dbReference>
<evidence type="ECO:0000259" key="6">
    <source>
        <dbReference type="Pfam" id="PF25954"/>
    </source>
</evidence>
<dbReference type="NCBIfam" id="TIGR01730">
    <property type="entry name" value="RND_mfp"/>
    <property type="match status" value="1"/>
</dbReference>
<feature type="domain" description="CusB-like three alpha-helical bundle" evidence="4">
    <location>
        <begin position="175"/>
        <end position="229"/>
    </location>
</feature>
<comment type="similarity">
    <text evidence="1">Belongs to the membrane fusion protein (MFP) (TC 8.A.1) family.</text>
</comment>
<evidence type="ECO:0000259" key="5">
    <source>
        <dbReference type="Pfam" id="PF25919"/>
    </source>
</evidence>
<dbReference type="InterPro" id="IPR058791">
    <property type="entry name" value="3HB_CusB"/>
</dbReference>
<dbReference type="PANTHER" id="PTHR30097:SF15">
    <property type="entry name" value="CATION EFFLUX SYSTEM PROTEIN CUSB"/>
    <property type="match status" value="1"/>
</dbReference>
<name>A0ABN1DSC4_9GAMM</name>
<dbReference type="Pfam" id="PF25954">
    <property type="entry name" value="Beta-barrel_RND_2"/>
    <property type="match status" value="1"/>
</dbReference>